<evidence type="ECO:0000313" key="7">
    <source>
        <dbReference type="Proteomes" id="UP000214596"/>
    </source>
</evidence>
<sequence>MQKQEHVVFKRAKAHGHDEPHGGAWKVAFADFMIALMALFLVLWVMQVVDKEERKAIVAHLHSSSVFDKSYGNPFDTSQSISPIDLAQDSSVPSKHNSNHVVSSYFQGDGD</sequence>
<dbReference type="STRING" id="670.ACZ92_01820"/>
<keyword evidence="4" id="KW-1133">Transmembrane helix</keyword>
<feature type="non-terminal residue" evidence="6">
    <location>
        <position position="111"/>
    </location>
</feature>
<evidence type="ECO:0000256" key="4">
    <source>
        <dbReference type="SAM" id="Phobius"/>
    </source>
</evidence>
<keyword evidence="4" id="KW-0812">Transmembrane</keyword>
<reference evidence="6 7" key="1">
    <citation type="journal article" date="2017" name="Appl. Environ. Microbiol.">
        <title>Parallel evolution of two clades of a major Atlantic endemic Vibrio parahaemolyticus pathogen lineage by independent acquisition of related pathogenicity islands.</title>
        <authorList>
            <person name="Xu F."/>
            <person name="Gonzalez-Escalona N."/>
            <person name="Drees K.P."/>
            <person name="Sebra R.P."/>
            <person name="Cooper V.S."/>
            <person name="Jones S.H."/>
            <person name="Whistler C.A."/>
        </authorList>
    </citation>
    <scope>NUCLEOTIDE SEQUENCE [LARGE SCALE GENOMIC DNA]</scope>
    <source>
        <strain evidence="6 7">MAVP-3</strain>
    </source>
</reference>
<name>A0A227J6P2_VIBPH</name>
<dbReference type="GO" id="GO:0016020">
    <property type="term" value="C:membrane"/>
    <property type="evidence" value="ECO:0007669"/>
    <property type="project" value="UniProtKB-SubCell"/>
</dbReference>
<evidence type="ECO:0000256" key="1">
    <source>
        <dbReference type="ARBA" id="ARBA00004370"/>
    </source>
</evidence>
<dbReference type="Pfam" id="PF13677">
    <property type="entry name" value="MotB_plug"/>
    <property type="match status" value="1"/>
</dbReference>
<dbReference type="AlphaFoldDB" id="A0A227J6P2"/>
<evidence type="ECO:0000256" key="2">
    <source>
        <dbReference type="ARBA" id="ARBA00023136"/>
    </source>
</evidence>
<dbReference type="InterPro" id="IPR025713">
    <property type="entry name" value="MotB-like_N_dom"/>
</dbReference>
<dbReference type="Proteomes" id="UP000214596">
    <property type="component" value="Unassembled WGS sequence"/>
</dbReference>
<proteinExistence type="predicted"/>
<evidence type="ECO:0000259" key="5">
    <source>
        <dbReference type="Pfam" id="PF13677"/>
    </source>
</evidence>
<organism evidence="6 7">
    <name type="scientific">Vibrio parahaemolyticus</name>
    <dbReference type="NCBI Taxonomy" id="670"/>
    <lineage>
        <taxon>Bacteria</taxon>
        <taxon>Pseudomonadati</taxon>
        <taxon>Pseudomonadota</taxon>
        <taxon>Gammaproteobacteria</taxon>
        <taxon>Vibrionales</taxon>
        <taxon>Vibrionaceae</taxon>
        <taxon>Vibrio</taxon>
    </lineage>
</organism>
<gene>
    <name evidence="6" type="ORF">CA163_21580</name>
</gene>
<feature type="domain" description="Motility protein B-like N-terminal" evidence="5">
    <location>
        <begin position="10"/>
        <end position="63"/>
    </location>
</feature>
<comment type="caution">
    <text evidence="6">The sequence shown here is derived from an EMBL/GenBank/DDBJ whole genome shotgun (WGS) entry which is preliminary data.</text>
</comment>
<evidence type="ECO:0000313" key="6">
    <source>
        <dbReference type="EMBL" id="OXE30773.1"/>
    </source>
</evidence>
<feature type="region of interest" description="Disordered" evidence="3">
    <location>
        <begin position="86"/>
        <end position="111"/>
    </location>
</feature>
<evidence type="ECO:0000256" key="3">
    <source>
        <dbReference type="SAM" id="MobiDB-lite"/>
    </source>
</evidence>
<accession>A0A227J6P2</accession>
<protein>
    <submittedName>
        <fullName evidence="6">Chemotaxis protein</fullName>
    </submittedName>
</protein>
<dbReference type="EMBL" id="NIXT01001879">
    <property type="protein sequence ID" value="OXE30773.1"/>
    <property type="molecule type" value="Genomic_DNA"/>
</dbReference>
<keyword evidence="2 4" id="KW-0472">Membrane</keyword>
<comment type="subcellular location">
    <subcellularLocation>
        <location evidence="1">Membrane</location>
    </subcellularLocation>
</comment>
<feature type="transmembrane region" description="Helical" evidence="4">
    <location>
        <begin position="27"/>
        <end position="46"/>
    </location>
</feature>